<dbReference type="InterPro" id="IPR045378">
    <property type="entry name" value="LNT_N"/>
</dbReference>
<gene>
    <name evidence="9" type="primary">lnt</name>
    <name evidence="11" type="ORF">SAMN04488044_0916</name>
</gene>
<dbReference type="InterPro" id="IPR036526">
    <property type="entry name" value="C-N_Hydrolase_sf"/>
</dbReference>
<dbReference type="AlphaFoldDB" id="A0A1M5KAU2"/>
<evidence type="ECO:0000313" key="12">
    <source>
        <dbReference type="Proteomes" id="UP000184211"/>
    </source>
</evidence>
<dbReference type="GO" id="GO:0016410">
    <property type="term" value="F:N-acyltransferase activity"/>
    <property type="evidence" value="ECO:0007669"/>
    <property type="project" value="UniProtKB-UniRule"/>
</dbReference>
<evidence type="ECO:0000256" key="7">
    <source>
        <dbReference type="ARBA" id="ARBA00023136"/>
    </source>
</evidence>
<feature type="domain" description="CN hydrolase" evidence="10">
    <location>
        <begin position="227"/>
        <end position="465"/>
    </location>
</feature>
<dbReference type="CDD" id="cd07571">
    <property type="entry name" value="ALP_N-acyl_transferase"/>
    <property type="match status" value="1"/>
</dbReference>
<comment type="similarity">
    <text evidence="2 9">Belongs to the CN hydrolase family. Apolipoprotein N-acyltransferase subfamily.</text>
</comment>
<evidence type="ECO:0000256" key="2">
    <source>
        <dbReference type="ARBA" id="ARBA00010065"/>
    </source>
</evidence>
<dbReference type="Pfam" id="PF00795">
    <property type="entry name" value="CN_hydrolase"/>
    <property type="match status" value="1"/>
</dbReference>
<keyword evidence="6 9" id="KW-1133">Transmembrane helix</keyword>
<keyword evidence="11" id="KW-0449">Lipoprotein</keyword>
<protein>
    <recommendedName>
        <fullName evidence="9">Apolipoprotein N-acyltransferase</fullName>
        <shortName evidence="9">ALP N-acyltransferase</shortName>
        <ecNumber evidence="9">2.3.1.269</ecNumber>
    </recommendedName>
</protein>
<dbReference type="PROSITE" id="PS50263">
    <property type="entry name" value="CN_HYDROLASE"/>
    <property type="match status" value="1"/>
</dbReference>
<dbReference type="UniPathway" id="UPA00666"/>
<evidence type="ECO:0000256" key="5">
    <source>
        <dbReference type="ARBA" id="ARBA00022692"/>
    </source>
</evidence>
<dbReference type="SUPFAM" id="SSF56317">
    <property type="entry name" value="Carbon-nitrogen hydrolase"/>
    <property type="match status" value="1"/>
</dbReference>
<evidence type="ECO:0000256" key="8">
    <source>
        <dbReference type="ARBA" id="ARBA00023315"/>
    </source>
</evidence>
<dbReference type="GO" id="GO:0005886">
    <property type="term" value="C:plasma membrane"/>
    <property type="evidence" value="ECO:0007669"/>
    <property type="project" value="UniProtKB-SubCell"/>
</dbReference>
<feature type="transmembrane region" description="Helical" evidence="9">
    <location>
        <begin position="123"/>
        <end position="141"/>
    </location>
</feature>
<dbReference type="STRING" id="870908.SAMN04488044_0916"/>
<dbReference type="GO" id="GO:0042158">
    <property type="term" value="P:lipoprotein biosynthetic process"/>
    <property type="evidence" value="ECO:0007669"/>
    <property type="project" value="UniProtKB-UniRule"/>
</dbReference>
<sequence>MWRNKKAEPFTLNWELLLRFPFALGLIASLGQAPFGVPLVSLIGFALGFYSLRRAATMRGAAWIGWRFGLGYFVLSLHWLVSPFLVDAARHAWMAPFAVLFMAGGLALFWGVAFAISHRLGSIALLMTMPLAELARAYVFTGFPWAMPAYGAVDTWLGQGAALVGSHGVNLLFLATAFALSQSICARGGTRKLALVSAMIGTALLWPLPASETAISPDANAATVRLVQPNAPQHLKWDPDYIQVFYDRALDFSTAPGAPDLIVWPETSLPASLPGGADILAEIASATNGTPMVIGANRFEGFRLYNAAVLTNEKGEITQTYDKQHLVPFGEYVPFGDWLAQLGIHGLAASEGRGFSAGSTADLMDLGPLGRALVLICYEAVFPQDVARSPERPDFLLHLTNDAWFGSFAGPQQHLVQSRMRAIEQGLPMLRAANTGISALIDDKGRIVKALPLNEAGFLDVPLPPPAAPTFYSHTRDFPISILLTVALLGLWIKRRRNSN</sequence>
<feature type="transmembrane region" description="Helical" evidence="9">
    <location>
        <begin position="161"/>
        <end position="181"/>
    </location>
</feature>
<keyword evidence="12" id="KW-1185">Reference proteome</keyword>
<dbReference type="HAMAP" id="MF_01148">
    <property type="entry name" value="Lnt"/>
    <property type="match status" value="1"/>
</dbReference>
<dbReference type="InterPro" id="IPR004563">
    <property type="entry name" value="Apolipo_AcylTrfase"/>
</dbReference>
<evidence type="ECO:0000256" key="4">
    <source>
        <dbReference type="ARBA" id="ARBA00022679"/>
    </source>
</evidence>
<dbReference type="OrthoDB" id="9804277at2"/>
<proteinExistence type="inferred from homology"/>
<evidence type="ECO:0000256" key="3">
    <source>
        <dbReference type="ARBA" id="ARBA00022475"/>
    </source>
</evidence>
<dbReference type="EMBL" id="FQWM01000001">
    <property type="protein sequence ID" value="SHG49858.1"/>
    <property type="molecule type" value="Genomic_DNA"/>
</dbReference>
<dbReference type="NCBIfam" id="TIGR00546">
    <property type="entry name" value="lnt"/>
    <property type="match status" value="1"/>
</dbReference>
<keyword evidence="4 9" id="KW-0808">Transferase</keyword>
<feature type="transmembrane region" description="Helical" evidence="9">
    <location>
        <begin position="193"/>
        <end position="210"/>
    </location>
</feature>
<accession>A0A1M5KAU2</accession>
<comment type="pathway">
    <text evidence="9">Protein modification; lipoprotein biosynthesis (N-acyl transfer).</text>
</comment>
<comment type="catalytic activity">
    <reaction evidence="9">
        <text>N-terminal S-1,2-diacyl-sn-glyceryl-L-cysteinyl-[lipoprotein] + a glycerophospholipid = N-acyl-S-1,2-diacyl-sn-glyceryl-L-cysteinyl-[lipoprotein] + a 2-acyl-sn-glycero-3-phospholipid + H(+)</text>
        <dbReference type="Rhea" id="RHEA:48228"/>
        <dbReference type="Rhea" id="RHEA-COMP:14681"/>
        <dbReference type="Rhea" id="RHEA-COMP:14684"/>
        <dbReference type="ChEBI" id="CHEBI:15378"/>
        <dbReference type="ChEBI" id="CHEBI:136912"/>
        <dbReference type="ChEBI" id="CHEBI:140656"/>
        <dbReference type="ChEBI" id="CHEBI:140657"/>
        <dbReference type="ChEBI" id="CHEBI:140660"/>
        <dbReference type="EC" id="2.3.1.269"/>
    </reaction>
</comment>
<keyword evidence="8 9" id="KW-0012">Acyltransferase</keyword>
<evidence type="ECO:0000259" key="10">
    <source>
        <dbReference type="PROSITE" id="PS50263"/>
    </source>
</evidence>
<feature type="transmembrane region" description="Helical" evidence="9">
    <location>
        <begin position="35"/>
        <end position="52"/>
    </location>
</feature>
<name>A0A1M5KAU2_9RHOB</name>
<evidence type="ECO:0000256" key="9">
    <source>
        <dbReference type="HAMAP-Rule" id="MF_01148"/>
    </source>
</evidence>
<dbReference type="PANTHER" id="PTHR38686">
    <property type="entry name" value="APOLIPOPROTEIN N-ACYLTRANSFERASE"/>
    <property type="match status" value="1"/>
</dbReference>
<organism evidence="11 12">
    <name type="scientific">Cognatishimia maritima</name>
    <dbReference type="NCBI Taxonomy" id="870908"/>
    <lineage>
        <taxon>Bacteria</taxon>
        <taxon>Pseudomonadati</taxon>
        <taxon>Pseudomonadota</taxon>
        <taxon>Alphaproteobacteria</taxon>
        <taxon>Rhodobacterales</taxon>
        <taxon>Paracoccaceae</taxon>
        <taxon>Cognatishimia</taxon>
    </lineage>
</organism>
<keyword evidence="7 9" id="KW-0472">Membrane</keyword>
<reference evidence="12" key="1">
    <citation type="submission" date="2016-11" db="EMBL/GenBank/DDBJ databases">
        <authorList>
            <person name="Varghese N."/>
            <person name="Submissions S."/>
        </authorList>
    </citation>
    <scope>NUCLEOTIDE SEQUENCE [LARGE SCALE GENOMIC DNA]</scope>
    <source>
        <strain evidence="12">DSM 28223</strain>
    </source>
</reference>
<keyword evidence="3 9" id="KW-1003">Cell membrane</keyword>
<dbReference type="RefSeq" id="WP_072791068.1">
    <property type="nucleotide sequence ID" value="NZ_FQWM01000001.1"/>
</dbReference>
<dbReference type="Gene3D" id="3.60.110.10">
    <property type="entry name" value="Carbon-nitrogen hydrolase"/>
    <property type="match status" value="1"/>
</dbReference>
<dbReference type="Pfam" id="PF20154">
    <property type="entry name" value="LNT_N"/>
    <property type="match status" value="1"/>
</dbReference>
<dbReference type="InterPro" id="IPR003010">
    <property type="entry name" value="C-N_Hydrolase"/>
</dbReference>
<evidence type="ECO:0000256" key="1">
    <source>
        <dbReference type="ARBA" id="ARBA00004651"/>
    </source>
</evidence>
<comment type="function">
    <text evidence="9">Catalyzes the phospholipid dependent N-acylation of the N-terminal cysteine of apolipoprotein, the last step in lipoprotein maturation.</text>
</comment>
<feature type="transmembrane region" description="Helical" evidence="9">
    <location>
        <begin position="64"/>
        <end position="81"/>
    </location>
</feature>
<dbReference type="EC" id="2.3.1.269" evidence="9"/>
<evidence type="ECO:0000256" key="6">
    <source>
        <dbReference type="ARBA" id="ARBA00022989"/>
    </source>
</evidence>
<dbReference type="PANTHER" id="PTHR38686:SF1">
    <property type="entry name" value="APOLIPOPROTEIN N-ACYLTRANSFERASE"/>
    <property type="match status" value="1"/>
</dbReference>
<keyword evidence="5 9" id="KW-0812">Transmembrane</keyword>
<evidence type="ECO:0000313" key="11">
    <source>
        <dbReference type="EMBL" id="SHG49858.1"/>
    </source>
</evidence>
<comment type="subcellular location">
    <subcellularLocation>
        <location evidence="1 9">Cell membrane</location>
        <topology evidence="1 9">Multi-pass membrane protein</topology>
    </subcellularLocation>
</comment>
<feature type="transmembrane region" description="Helical" evidence="9">
    <location>
        <begin position="93"/>
        <end position="116"/>
    </location>
</feature>
<dbReference type="Proteomes" id="UP000184211">
    <property type="component" value="Unassembled WGS sequence"/>
</dbReference>